<accession>A0A9W8YI62</accession>
<keyword evidence="3" id="KW-1185">Reference proteome</keyword>
<evidence type="ECO:0000313" key="2">
    <source>
        <dbReference type="EMBL" id="KAJ4378151.1"/>
    </source>
</evidence>
<gene>
    <name evidence="2" type="ORF">N0V83_000984</name>
</gene>
<feature type="region of interest" description="Disordered" evidence="1">
    <location>
        <begin position="335"/>
        <end position="416"/>
    </location>
</feature>
<protein>
    <submittedName>
        <fullName evidence="2">Uncharacterized protein</fullName>
    </submittedName>
</protein>
<feature type="compositionally biased region" description="Acidic residues" evidence="1">
    <location>
        <begin position="196"/>
        <end position="206"/>
    </location>
</feature>
<dbReference type="EMBL" id="JAPEUY010000001">
    <property type="protein sequence ID" value="KAJ4378151.1"/>
    <property type="molecule type" value="Genomic_DNA"/>
</dbReference>
<sequence>MHTLRRKGNEVFAGSEHSSTNPFEADDFEFEFESDPEAPPSTDSTHRDDAPVSAPNLSPVVLSQQQISTLKRVSAEVLGSRPYASANPFEPDDDEFENSGLAMQRTVLRRGLKGWVPLASTPSLRLTRVAEVSSSTLPQDAVAGEDDVEGCAPVDSSLVVVVQSNTPTSTPRISTLRRAGADVLAKKGYFSPNPWDADDEEFEQEADGISVPPTSTPSLRLMHVSEVSSSTSPQKGAGDDNVAAPTSVDPSLLVIQPKTPNQSPRISTLRRAGEVFFANKGYSSSSPWDADDDEFGDEMNGMSLRPTKTIRGNPLKSQRGASRNTMRRLPMQMIMEKPGEESDKENVEDGFDRLRLSSKKASPSSELSPGSDFGSPMQSVHLSPLGAKVHLTSKSTSSTSLKLPGGQKQNEFVKRSIWDADDDEFDRWPGRKT</sequence>
<reference evidence="2" key="1">
    <citation type="submission" date="2022-10" db="EMBL/GenBank/DDBJ databases">
        <title>Tapping the CABI collections for fungal endophytes: first genome assemblies for Collariella, Neodidymelliopsis, Ascochyta clinopodiicola, Didymella pomorum, Didymosphaeria variabile, Neocosmospora piperis and Neocucurbitaria cava.</title>
        <authorList>
            <person name="Hill R."/>
        </authorList>
    </citation>
    <scope>NUCLEOTIDE SEQUENCE</scope>
    <source>
        <strain evidence="2">IMI 356814</strain>
    </source>
</reference>
<feature type="compositionally biased region" description="Low complexity" evidence="1">
    <location>
        <begin position="359"/>
        <end position="369"/>
    </location>
</feature>
<feature type="compositionally biased region" description="Basic and acidic residues" evidence="1">
    <location>
        <begin position="337"/>
        <end position="355"/>
    </location>
</feature>
<proteinExistence type="predicted"/>
<feature type="compositionally biased region" description="Low complexity" evidence="1">
    <location>
        <begin position="392"/>
        <end position="403"/>
    </location>
</feature>
<organism evidence="2 3">
    <name type="scientific">Neocucurbitaria cava</name>
    <dbReference type="NCBI Taxonomy" id="798079"/>
    <lineage>
        <taxon>Eukaryota</taxon>
        <taxon>Fungi</taxon>
        <taxon>Dikarya</taxon>
        <taxon>Ascomycota</taxon>
        <taxon>Pezizomycotina</taxon>
        <taxon>Dothideomycetes</taxon>
        <taxon>Pleosporomycetidae</taxon>
        <taxon>Pleosporales</taxon>
        <taxon>Pleosporineae</taxon>
        <taxon>Cucurbitariaceae</taxon>
        <taxon>Neocucurbitaria</taxon>
    </lineage>
</organism>
<feature type="region of interest" description="Disordered" evidence="1">
    <location>
        <begin position="192"/>
        <end position="267"/>
    </location>
</feature>
<evidence type="ECO:0000313" key="3">
    <source>
        <dbReference type="Proteomes" id="UP001140560"/>
    </source>
</evidence>
<comment type="caution">
    <text evidence="2">The sequence shown here is derived from an EMBL/GenBank/DDBJ whole genome shotgun (WGS) entry which is preliminary data.</text>
</comment>
<feature type="compositionally biased region" description="Acidic residues" evidence="1">
    <location>
        <begin position="24"/>
        <end position="36"/>
    </location>
</feature>
<name>A0A9W8YI62_9PLEO</name>
<feature type="region of interest" description="Disordered" evidence="1">
    <location>
        <begin position="282"/>
        <end position="323"/>
    </location>
</feature>
<feature type="region of interest" description="Disordered" evidence="1">
    <location>
        <begin position="1"/>
        <end position="57"/>
    </location>
</feature>
<dbReference type="Proteomes" id="UP001140560">
    <property type="component" value="Unassembled WGS sequence"/>
</dbReference>
<dbReference type="AlphaFoldDB" id="A0A9W8YI62"/>
<evidence type="ECO:0000256" key="1">
    <source>
        <dbReference type="SAM" id="MobiDB-lite"/>
    </source>
</evidence>